<evidence type="ECO:0000313" key="4">
    <source>
        <dbReference type="Proteomes" id="UP000179010"/>
    </source>
</evidence>
<reference evidence="3 4" key="1">
    <citation type="journal article" date="2016" name="Nat. Commun.">
        <title>Thousands of microbial genomes shed light on interconnected biogeochemical processes in an aquifer system.</title>
        <authorList>
            <person name="Anantharaman K."/>
            <person name="Brown C.T."/>
            <person name="Hug L.A."/>
            <person name="Sharon I."/>
            <person name="Castelle C.J."/>
            <person name="Probst A.J."/>
            <person name="Thomas B.C."/>
            <person name="Singh A."/>
            <person name="Wilkins M.J."/>
            <person name="Karaoz U."/>
            <person name="Brodie E.L."/>
            <person name="Williams K.H."/>
            <person name="Hubbard S.S."/>
            <person name="Banfield J.F."/>
        </authorList>
    </citation>
    <scope>NUCLEOTIDE SEQUENCE [LARGE SCALE GENOMIC DNA]</scope>
</reference>
<feature type="domain" description="DUF5671" evidence="2">
    <location>
        <begin position="13"/>
        <end position="145"/>
    </location>
</feature>
<gene>
    <name evidence="3" type="ORF">A2994_00570</name>
</gene>
<accession>A0A1F4PPJ4</accession>
<evidence type="ECO:0000313" key="3">
    <source>
        <dbReference type="EMBL" id="OGB85506.1"/>
    </source>
</evidence>
<sequence length="315" mass="35047">MEEGRYNYARDGFVYLLSYATLLISSIGLNFLLKAIVNKFIPDLLPNNGMVLPEEAVIGFMAAVLIAFPIFVYLNFTANRLLKSGKMKPDSGVRNWLLYITMVVVILVIIWQIIQLFMGFLNGALVVRFIVHTLITLAIAVAVLGYQWWHLRHFSSPSPRIGLGFRVFEWVVFVVAAASVVGSFFIIGSPAERRARNLDSTRIERLNGIQGAVQQYYGFKGGAGHQKLPVNLDQLIADATIFIAPDGLIDPATKQRFEYKVTSAKAYELCAAFDTVFSKDSDSETTSIERVTEPASSAQRFYHGVGRTCFPITVS</sequence>
<protein>
    <recommendedName>
        <fullName evidence="2">DUF5671 domain-containing protein</fullName>
    </recommendedName>
</protein>
<keyword evidence="1" id="KW-0472">Membrane</keyword>
<feature type="transmembrane region" description="Helical" evidence="1">
    <location>
        <begin position="167"/>
        <end position="187"/>
    </location>
</feature>
<dbReference type="InterPro" id="IPR043728">
    <property type="entry name" value="DUF5671"/>
</dbReference>
<proteinExistence type="predicted"/>
<evidence type="ECO:0000256" key="1">
    <source>
        <dbReference type="SAM" id="Phobius"/>
    </source>
</evidence>
<feature type="transmembrane region" description="Helical" evidence="1">
    <location>
        <begin position="126"/>
        <end position="146"/>
    </location>
</feature>
<dbReference type="STRING" id="1798539.A2994_00570"/>
<organism evidence="3 4">
    <name type="scientific">candidate division Kazan bacterium RIFCSPLOWO2_01_FULL_48_13</name>
    <dbReference type="NCBI Taxonomy" id="1798539"/>
    <lineage>
        <taxon>Bacteria</taxon>
        <taxon>Bacteria division Kazan-3B-28</taxon>
    </lineage>
</organism>
<feature type="transmembrane region" description="Helical" evidence="1">
    <location>
        <begin position="12"/>
        <end position="36"/>
    </location>
</feature>
<evidence type="ECO:0000259" key="2">
    <source>
        <dbReference type="Pfam" id="PF18920"/>
    </source>
</evidence>
<keyword evidence="1" id="KW-1133">Transmembrane helix</keyword>
<feature type="transmembrane region" description="Helical" evidence="1">
    <location>
        <begin position="96"/>
        <end position="114"/>
    </location>
</feature>
<comment type="caution">
    <text evidence="3">The sequence shown here is derived from an EMBL/GenBank/DDBJ whole genome shotgun (WGS) entry which is preliminary data.</text>
</comment>
<dbReference type="Pfam" id="PF18920">
    <property type="entry name" value="DUF5671"/>
    <property type="match status" value="1"/>
</dbReference>
<name>A0A1F4PPJ4_UNCK3</name>
<keyword evidence="1" id="KW-0812">Transmembrane</keyword>
<feature type="transmembrane region" description="Helical" evidence="1">
    <location>
        <begin position="56"/>
        <end position="76"/>
    </location>
</feature>
<dbReference type="EMBL" id="METE01000002">
    <property type="protein sequence ID" value="OGB85506.1"/>
    <property type="molecule type" value="Genomic_DNA"/>
</dbReference>
<dbReference type="Proteomes" id="UP000179010">
    <property type="component" value="Unassembled WGS sequence"/>
</dbReference>
<dbReference type="AlphaFoldDB" id="A0A1F4PPJ4"/>